<dbReference type="EMBL" id="ML976980">
    <property type="protein sequence ID" value="KAF1961960.1"/>
    <property type="molecule type" value="Genomic_DNA"/>
</dbReference>
<proteinExistence type="predicted"/>
<sequence length="129" mass="14516">MPAVTERTHPAVCIPAALAGLQPVYAEVTVWVGTDVFSAQKTLDLHFFSQEYSRLELREATLSARPETYFNQYSQAVYGPQRCTTRDAPSFKLMERRNTYFAEQAILTAASEMTTVSDEKEVVADPYIL</sequence>
<evidence type="ECO:0000313" key="2">
    <source>
        <dbReference type="Proteomes" id="UP000800035"/>
    </source>
</evidence>
<accession>A0A6A5UCA3</accession>
<dbReference type="AlphaFoldDB" id="A0A6A5UCA3"/>
<name>A0A6A5UCA3_9PLEO</name>
<keyword evidence="2" id="KW-1185">Reference proteome</keyword>
<organism evidence="1 2">
    <name type="scientific">Byssothecium circinans</name>
    <dbReference type="NCBI Taxonomy" id="147558"/>
    <lineage>
        <taxon>Eukaryota</taxon>
        <taxon>Fungi</taxon>
        <taxon>Dikarya</taxon>
        <taxon>Ascomycota</taxon>
        <taxon>Pezizomycotina</taxon>
        <taxon>Dothideomycetes</taxon>
        <taxon>Pleosporomycetidae</taxon>
        <taxon>Pleosporales</taxon>
        <taxon>Massarineae</taxon>
        <taxon>Massarinaceae</taxon>
        <taxon>Byssothecium</taxon>
    </lineage>
</organism>
<protein>
    <submittedName>
        <fullName evidence="1">Uncharacterized protein</fullName>
    </submittedName>
</protein>
<evidence type="ECO:0000313" key="1">
    <source>
        <dbReference type="EMBL" id="KAF1961960.1"/>
    </source>
</evidence>
<dbReference type="Proteomes" id="UP000800035">
    <property type="component" value="Unassembled WGS sequence"/>
</dbReference>
<reference evidence="1" key="1">
    <citation type="journal article" date="2020" name="Stud. Mycol.">
        <title>101 Dothideomycetes genomes: a test case for predicting lifestyles and emergence of pathogens.</title>
        <authorList>
            <person name="Haridas S."/>
            <person name="Albert R."/>
            <person name="Binder M."/>
            <person name="Bloem J."/>
            <person name="Labutti K."/>
            <person name="Salamov A."/>
            <person name="Andreopoulos B."/>
            <person name="Baker S."/>
            <person name="Barry K."/>
            <person name="Bills G."/>
            <person name="Bluhm B."/>
            <person name="Cannon C."/>
            <person name="Castanera R."/>
            <person name="Culley D."/>
            <person name="Daum C."/>
            <person name="Ezra D."/>
            <person name="Gonzalez J."/>
            <person name="Henrissat B."/>
            <person name="Kuo A."/>
            <person name="Liang C."/>
            <person name="Lipzen A."/>
            <person name="Lutzoni F."/>
            <person name="Magnuson J."/>
            <person name="Mondo S."/>
            <person name="Nolan M."/>
            <person name="Ohm R."/>
            <person name="Pangilinan J."/>
            <person name="Park H.-J."/>
            <person name="Ramirez L."/>
            <person name="Alfaro M."/>
            <person name="Sun H."/>
            <person name="Tritt A."/>
            <person name="Yoshinaga Y."/>
            <person name="Zwiers L.-H."/>
            <person name="Turgeon B."/>
            <person name="Goodwin S."/>
            <person name="Spatafora J."/>
            <person name="Crous P."/>
            <person name="Grigoriev I."/>
        </authorList>
    </citation>
    <scope>NUCLEOTIDE SEQUENCE</scope>
    <source>
        <strain evidence="1">CBS 675.92</strain>
    </source>
</reference>
<gene>
    <name evidence="1" type="ORF">CC80DRAFT_543332</name>
</gene>